<reference evidence="2" key="1">
    <citation type="submission" date="2021-05" db="EMBL/GenBank/DDBJ databases">
        <title>Direct Submission.</title>
        <authorList>
            <person name="Li K."/>
            <person name="Gao J."/>
        </authorList>
    </citation>
    <scope>NUCLEOTIDE SEQUENCE [LARGE SCALE GENOMIC DNA]</scope>
    <source>
        <strain evidence="2">HDS12</strain>
    </source>
</reference>
<evidence type="ECO:0008006" key="3">
    <source>
        <dbReference type="Google" id="ProtNLM"/>
    </source>
</evidence>
<name>A0ABX8BY13_9ACTN</name>
<sequence length="77" mass="8234">MTPTEFRSVLYGTLGVTGTELAPDVALRDQLVVESSRMVELAILLEQDLGADLDDDVDLAALSPTELHRLVEPGPTG</sequence>
<keyword evidence="2" id="KW-1185">Reference proteome</keyword>
<dbReference type="InterPro" id="IPR036736">
    <property type="entry name" value="ACP-like_sf"/>
</dbReference>
<protein>
    <recommendedName>
        <fullName evidence="3">Acyl carrier protein</fullName>
    </recommendedName>
</protein>
<proteinExistence type="predicted"/>
<dbReference type="SUPFAM" id="SSF47336">
    <property type="entry name" value="ACP-like"/>
    <property type="match status" value="1"/>
</dbReference>
<gene>
    <name evidence="1" type="ORF">KGD83_16330</name>
</gene>
<organism evidence="1 2">
    <name type="scientific">Nocardiopsis akebiae</name>
    <dbReference type="NCBI Taxonomy" id="2831968"/>
    <lineage>
        <taxon>Bacteria</taxon>
        <taxon>Bacillati</taxon>
        <taxon>Actinomycetota</taxon>
        <taxon>Actinomycetes</taxon>
        <taxon>Streptosporangiales</taxon>
        <taxon>Nocardiopsidaceae</taxon>
        <taxon>Nocardiopsis</taxon>
    </lineage>
</organism>
<dbReference type="RefSeq" id="WP_212640016.1">
    <property type="nucleotide sequence ID" value="NZ_CP074132.1"/>
</dbReference>
<evidence type="ECO:0000313" key="1">
    <source>
        <dbReference type="EMBL" id="QUX26928.1"/>
    </source>
</evidence>
<evidence type="ECO:0000313" key="2">
    <source>
        <dbReference type="Proteomes" id="UP000678016"/>
    </source>
</evidence>
<dbReference type="Proteomes" id="UP000678016">
    <property type="component" value="Chromosome"/>
</dbReference>
<dbReference type="EMBL" id="CP074132">
    <property type="protein sequence ID" value="QUX26928.1"/>
    <property type="molecule type" value="Genomic_DNA"/>
</dbReference>
<accession>A0ABX8BY13</accession>